<sequence length="158" mass="18017">MMPFKSHIKVFEGVLTGLSNVVRTGVCFIRADEQGLRLALDLGISNVRLHYKGTMTFRGQMHKIVINARVKKARAILKIGPKNPRQLHVQKFKMADLKGFKLDIREVGEAKSSMFTTLLKTTRMYIERYVKRKLEPTITEELNKKLQQGQQYLGGAKG</sequence>
<dbReference type="InterPro" id="IPR038602">
    <property type="entry name" value="Mite_allergen_7_sf"/>
</dbReference>
<proteinExistence type="predicted"/>
<dbReference type="AlphaFoldDB" id="A0A6B0UWJ5"/>
<dbReference type="InterPro" id="IPR020234">
    <property type="entry name" value="Mite_allergen_group-7"/>
</dbReference>
<dbReference type="Gene3D" id="3.15.10.50">
    <property type="match status" value="1"/>
</dbReference>
<reference evidence="1" key="1">
    <citation type="submission" date="2019-12" db="EMBL/GenBank/DDBJ databases">
        <title>An insight into the sialome of adult female Ixodes ricinus ticks feeding for 6 days.</title>
        <authorList>
            <person name="Perner J."/>
            <person name="Ribeiro J.M.C."/>
        </authorList>
    </citation>
    <scope>NUCLEOTIDE SEQUENCE</scope>
    <source>
        <strain evidence="1">Semi-engorged</strain>
        <tissue evidence="1">Salivary glands</tissue>
    </source>
</reference>
<protein>
    <submittedName>
        <fullName evidence="1">Uncharacterized protein</fullName>
    </submittedName>
</protein>
<dbReference type="EMBL" id="GIFC01012076">
    <property type="protein sequence ID" value="MXU94159.1"/>
    <property type="molecule type" value="Transcribed_RNA"/>
</dbReference>
<organism evidence="1">
    <name type="scientific">Ixodes ricinus</name>
    <name type="common">Common tick</name>
    <name type="synonym">Acarus ricinus</name>
    <dbReference type="NCBI Taxonomy" id="34613"/>
    <lineage>
        <taxon>Eukaryota</taxon>
        <taxon>Metazoa</taxon>
        <taxon>Ecdysozoa</taxon>
        <taxon>Arthropoda</taxon>
        <taxon>Chelicerata</taxon>
        <taxon>Arachnida</taxon>
        <taxon>Acari</taxon>
        <taxon>Parasitiformes</taxon>
        <taxon>Ixodida</taxon>
        <taxon>Ixodoidea</taxon>
        <taxon>Ixodidae</taxon>
        <taxon>Ixodinae</taxon>
        <taxon>Ixodes</taxon>
    </lineage>
</organism>
<name>A0A6B0UWJ5_IXORI</name>
<accession>A0A6B0UWJ5</accession>
<evidence type="ECO:0000313" key="1">
    <source>
        <dbReference type="EMBL" id="MXU94159.1"/>
    </source>
</evidence>
<dbReference type="Pfam" id="PF16984">
    <property type="entry name" value="Grp7_allergen"/>
    <property type="match status" value="1"/>
</dbReference>